<keyword evidence="3" id="KW-0949">S-adenosyl-L-methionine</keyword>
<evidence type="ECO:0008006" key="6">
    <source>
        <dbReference type="Google" id="ProtNLM"/>
    </source>
</evidence>
<evidence type="ECO:0000313" key="4">
    <source>
        <dbReference type="EMBL" id="OTA14174.1"/>
    </source>
</evidence>
<keyword evidence="5" id="KW-1185">Reference proteome</keyword>
<keyword evidence="2" id="KW-0808">Transferase</keyword>
<comment type="caution">
    <text evidence="4">The sequence shown here is derived from an EMBL/GenBank/DDBJ whole genome shotgun (WGS) entry which is preliminary data.</text>
</comment>
<gene>
    <name evidence="4" type="ORF">Xvie_03928</name>
</gene>
<dbReference type="GO" id="GO:0009007">
    <property type="term" value="F:site-specific DNA-methyltransferase (adenine-specific) activity"/>
    <property type="evidence" value="ECO:0007669"/>
    <property type="project" value="UniProtKB-EC"/>
</dbReference>
<proteinExistence type="predicted"/>
<accession>A0A1Y2S7Q8</accession>
<dbReference type="Pfam" id="PF02086">
    <property type="entry name" value="MethyltransfD12"/>
    <property type="match status" value="1"/>
</dbReference>
<dbReference type="EMBL" id="MUBJ01000045">
    <property type="protein sequence ID" value="OTA14174.1"/>
    <property type="molecule type" value="Genomic_DNA"/>
</dbReference>
<name>A0A1Y2S7Q8_9GAMM</name>
<dbReference type="RefSeq" id="WP_086110766.1">
    <property type="nucleotide sequence ID" value="NZ_CAWNGD010000090.1"/>
</dbReference>
<keyword evidence="1" id="KW-0489">Methyltransferase</keyword>
<dbReference type="InterPro" id="IPR029063">
    <property type="entry name" value="SAM-dependent_MTases_sf"/>
</dbReference>
<dbReference type="Gene3D" id="3.40.50.150">
    <property type="entry name" value="Vaccinia Virus protein VP39"/>
    <property type="match status" value="1"/>
</dbReference>
<dbReference type="OrthoDB" id="9805629at2"/>
<dbReference type="GO" id="GO:0032259">
    <property type="term" value="P:methylation"/>
    <property type="evidence" value="ECO:0007669"/>
    <property type="project" value="UniProtKB-KW"/>
</dbReference>
<reference evidence="4 5" key="1">
    <citation type="submission" date="2016-10" db="EMBL/GenBank/DDBJ databases">
        <title>Systematic genetic and metabolomic analysis of Xenorhabdus and Photorhabdus spp., highlights the requirements for a dual symbiotic and pathogenic life style.</title>
        <authorList>
            <person name="Tobias N.J."/>
            <person name="Wolff H."/>
            <person name="Djahanschiri B."/>
            <person name="Pidot S.J."/>
            <person name="Stinear T.P."/>
            <person name="Ebersberger I."/>
            <person name="Bode H.B."/>
        </authorList>
    </citation>
    <scope>NUCLEOTIDE SEQUENCE [LARGE SCALE GENOMIC DNA]</scope>
    <source>
        <strain evidence="4 5">DSM 22392</strain>
    </source>
</reference>
<evidence type="ECO:0000313" key="5">
    <source>
        <dbReference type="Proteomes" id="UP000194350"/>
    </source>
</evidence>
<dbReference type="InterPro" id="IPR012327">
    <property type="entry name" value="MeTrfase_D12"/>
</dbReference>
<evidence type="ECO:0000256" key="3">
    <source>
        <dbReference type="ARBA" id="ARBA00022691"/>
    </source>
</evidence>
<protein>
    <recommendedName>
        <fullName evidence="6">DNA adenine methylase</fullName>
    </recommendedName>
</protein>
<evidence type="ECO:0000256" key="2">
    <source>
        <dbReference type="ARBA" id="ARBA00022679"/>
    </source>
</evidence>
<dbReference type="Proteomes" id="UP000194350">
    <property type="component" value="Unassembled WGS sequence"/>
</dbReference>
<sequence>MESNALKYMGSKSRIAKYIAPFILDHLTTDVAYVEPFAGGMNMVSYINNFHTGTIIAADSHEYLIEMWIALLAGWKPPTSVSGEKYYEIKNNKTEIPHLTGWVGFNCSYAGKWFAGYAGVTQTQSGIRDYQSEAINNIQRQLTKLDGVTLQYCD</sequence>
<dbReference type="AlphaFoldDB" id="A0A1Y2S7Q8"/>
<dbReference type="SUPFAM" id="SSF53335">
    <property type="entry name" value="S-adenosyl-L-methionine-dependent methyltransferases"/>
    <property type="match status" value="1"/>
</dbReference>
<dbReference type="GO" id="GO:0009307">
    <property type="term" value="P:DNA restriction-modification system"/>
    <property type="evidence" value="ECO:0007669"/>
    <property type="project" value="InterPro"/>
</dbReference>
<organism evidence="4 5">
    <name type="scientific">Xenorhabdus vietnamensis</name>
    <dbReference type="NCBI Taxonomy" id="351656"/>
    <lineage>
        <taxon>Bacteria</taxon>
        <taxon>Pseudomonadati</taxon>
        <taxon>Pseudomonadota</taxon>
        <taxon>Gammaproteobacteria</taxon>
        <taxon>Enterobacterales</taxon>
        <taxon>Morganellaceae</taxon>
        <taxon>Xenorhabdus</taxon>
    </lineage>
</organism>
<evidence type="ECO:0000256" key="1">
    <source>
        <dbReference type="ARBA" id="ARBA00022603"/>
    </source>
</evidence>